<evidence type="ECO:0000313" key="7">
    <source>
        <dbReference type="EMBL" id="GAA3949240.1"/>
    </source>
</evidence>
<feature type="transmembrane region" description="Helical" evidence="5">
    <location>
        <begin position="184"/>
        <end position="202"/>
    </location>
</feature>
<evidence type="ECO:0000256" key="5">
    <source>
        <dbReference type="RuleBase" id="RU363032"/>
    </source>
</evidence>
<evidence type="ECO:0000256" key="2">
    <source>
        <dbReference type="ARBA" id="ARBA00022692"/>
    </source>
</evidence>
<keyword evidence="3 5" id="KW-1133">Transmembrane helix</keyword>
<sequence length="347" mass="38837">MSSKVVGKLSVKNRQRWQRFKSHRVGYYSLYIFAFIFIVSMLSDLIANDRPLAIEFQDEWYFPIFQTYSETDFGGEFDVEADYTDPYLADIIEAEGSIIWPLIPYSYDTIIYDLPSPAPSPPSAENWLGTDDQSRDVLARVLYGTRVAILFGFSLTIASAVIGVTAGALQGYYGGRVDLFFQRFIEIWSSLPTLFMLIILASVIQPTFWILIGFMLLFSWMSYVGVVRAEFLRGRNFDYVVAARAMGMSDNRIMFKHILPNAMVATMTFVPFVLSGSVVALTSLDFLGYGLPPGSPSLGELLAQGKANLQAPWLGITAFCSLSILTGLLIFVGEAVRDAYDPRTVYK</sequence>
<dbReference type="Pfam" id="PF00528">
    <property type="entry name" value="BPD_transp_1"/>
    <property type="match status" value="1"/>
</dbReference>
<feature type="transmembrane region" description="Helical" evidence="5">
    <location>
        <begin position="208"/>
        <end position="227"/>
    </location>
</feature>
<evidence type="ECO:0000256" key="1">
    <source>
        <dbReference type="ARBA" id="ARBA00004651"/>
    </source>
</evidence>
<feature type="transmembrane region" description="Helical" evidence="5">
    <location>
        <begin position="262"/>
        <end position="291"/>
    </location>
</feature>
<dbReference type="RefSeq" id="WP_344803036.1">
    <property type="nucleotide sequence ID" value="NZ_BAABBO010000001.1"/>
</dbReference>
<feature type="transmembrane region" description="Helical" evidence="5">
    <location>
        <begin position="147"/>
        <end position="172"/>
    </location>
</feature>
<comment type="subcellular location">
    <subcellularLocation>
        <location evidence="1 5">Cell membrane</location>
        <topology evidence="1 5">Multi-pass membrane protein</topology>
    </subcellularLocation>
</comment>
<accession>A0ABP7NKM0</accession>
<comment type="caution">
    <text evidence="7">The sequence shown here is derived from an EMBL/GenBank/DDBJ whole genome shotgun (WGS) entry which is preliminary data.</text>
</comment>
<dbReference type="PANTHER" id="PTHR30325">
    <property type="entry name" value="MEMBRANE COMPONENT OF ABC TRANSPORTER"/>
    <property type="match status" value="1"/>
</dbReference>
<dbReference type="PANTHER" id="PTHR30325:SF0">
    <property type="entry name" value="INNER MEMBRANE ABC TRANSPORTER PERMEASE PROTEIN YEJE"/>
    <property type="match status" value="1"/>
</dbReference>
<keyword evidence="8" id="KW-1185">Reference proteome</keyword>
<name>A0ABP7NKM0_9GAMM</name>
<keyword evidence="4 5" id="KW-0472">Membrane</keyword>
<dbReference type="PROSITE" id="PS50928">
    <property type="entry name" value="ABC_TM1"/>
    <property type="match status" value="1"/>
</dbReference>
<evidence type="ECO:0000256" key="4">
    <source>
        <dbReference type="ARBA" id="ARBA00023136"/>
    </source>
</evidence>
<keyword evidence="2 5" id="KW-0812">Transmembrane</keyword>
<evidence type="ECO:0000259" key="6">
    <source>
        <dbReference type="PROSITE" id="PS50928"/>
    </source>
</evidence>
<dbReference type="CDD" id="cd06261">
    <property type="entry name" value="TM_PBP2"/>
    <property type="match status" value="1"/>
</dbReference>
<dbReference type="SUPFAM" id="SSF161098">
    <property type="entry name" value="MetI-like"/>
    <property type="match status" value="1"/>
</dbReference>
<organism evidence="7 8">
    <name type="scientific">Allohahella marinimesophila</name>
    <dbReference type="NCBI Taxonomy" id="1054972"/>
    <lineage>
        <taxon>Bacteria</taxon>
        <taxon>Pseudomonadati</taxon>
        <taxon>Pseudomonadota</taxon>
        <taxon>Gammaproteobacteria</taxon>
        <taxon>Oceanospirillales</taxon>
        <taxon>Hahellaceae</taxon>
        <taxon>Allohahella</taxon>
    </lineage>
</organism>
<dbReference type="NCBIfam" id="NF011596">
    <property type="entry name" value="PRK15021.1"/>
    <property type="match status" value="1"/>
</dbReference>
<dbReference type="InterPro" id="IPR000515">
    <property type="entry name" value="MetI-like"/>
</dbReference>
<gene>
    <name evidence="7" type="ORF">GCM10022278_05520</name>
</gene>
<proteinExistence type="inferred from homology"/>
<feature type="transmembrane region" description="Helical" evidence="5">
    <location>
        <begin position="25"/>
        <end position="43"/>
    </location>
</feature>
<feature type="transmembrane region" description="Helical" evidence="5">
    <location>
        <begin position="311"/>
        <end position="333"/>
    </location>
</feature>
<reference evidence="8" key="1">
    <citation type="journal article" date="2019" name="Int. J. Syst. Evol. Microbiol.">
        <title>The Global Catalogue of Microorganisms (GCM) 10K type strain sequencing project: providing services to taxonomists for standard genome sequencing and annotation.</title>
        <authorList>
            <consortium name="The Broad Institute Genomics Platform"/>
            <consortium name="The Broad Institute Genome Sequencing Center for Infectious Disease"/>
            <person name="Wu L."/>
            <person name="Ma J."/>
        </authorList>
    </citation>
    <scope>NUCLEOTIDE SEQUENCE [LARGE SCALE GENOMIC DNA]</scope>
    <source>
        <strain evidence="8">JCM 17555</strain>
    </source>
</reference>
<dbReference type="Proteomes" id="UP001501337">
    <property type="component" value="Unassembled WGS sequence"/>
</dbReference>
<keyword evidence="5" id="KW-0813">Transport</keyword>
<dbReference type="Gene3D" id="1.10.3720.10">
    <property type="entry name" value="MetI-like"/>
    <property type="match status" value="1"/>
</dbReference>
<comment type="similarity">
    <text evidence="5">Belongs to the binding-protein-dependent transport system permease family.</text>
</comment>
<dbReference type="EMBL" id="BAABBO010000001">
    <property type="protein sequence ID" value="GAA3949240.1"/>
    <property type="molecule type" value="Genomic_DNA"/>
</dbReference>
<feature type="domain" description="ABC transmembrane type-1" evidence="6">
    <location>
        <begin position="145"/>
        <end position="337"/>
    </location>
</feature>
<dbReference type="InterPro" id="IPR035906">
    <property type="entry name" value="MetI-like_sf"/>
</dbReference>
<evidence type="ECO:0000313" key="8">
    <source>
        <dbReference type="Proteomes" id="UP001501337"/>
    </source>
</evidence>
<protein>
    <submittedName>
        <fullName evidence="7">ABC transporter permease</fullName>
    </submittedName>
</protein>
<evidence type="ECO:0000256" key="3">
    <source>
        <dbReference type="ARBA" id="ARBA00022989"/>
    </source>
</evidence>